<keyword evidence="2 6" id="KW-0812">Transmembrane</keyword>
<organism evidence="9 10">
    <name type="scientific">Dongia soli</name>
    <dbReference type="NCBI Taxonomy" id="600628"/>
    <lineage>
        <taxon>Bacteria</taxon>
        <taxon>Pseudomonadati</taxon>
        <taxon>Pseudomonadota</taxon>
        <taxon>Alphaproteobacteria</taxon>
        <taxon>Rhodospirillales</taxon>
        <taxon>Dongiaceae</taxon>
        <taxon>Dongia</taxon>
    </lineage>
</organism>
<evidence type="ECO:0000259" key="8">
    <source>
        <dbReference type="Pfam" id="PF25917"/>
    </source>
</evidence>
<proteinExistence type="predicted"/>
<dbReference type="Proteomes" id="UP001279642">
    <property type="component" value="Unassembled WGS sequence"/>
</dbReference>
<dbReference type="SUPFAM" id="SSF111369">
    <property type="entry name" value="HlyD-like secretion proteins"/>
    <property type="match status" value="3"/>
</dbReference>
<sequence length="433" mass="47307">MVELIIGTYGLICWLVFKKFRLIPVNAYTVCSAIMIGIAMIGILGLLLLKYQPASSDGRLYTVTTPVVPQVSGQVIAVPVIGNVPLREGDVLFQIDPAPYKYEVNRLEAKLAAANTNLSQLEKRLQAAEAARSQAQADVLASESEYDRQAQQQRDQAEAAMGQVSSQLSLARKDYVRYKELVEKGTISRQKFEQVAEQVERLEAQLREAKATLAQAEEAITGGSASLQSARERLRQAQAQEEEARLELESQSDGVNPDVQQVVAELGLARWRLDATTVRAPADGYVTQLALRPGQMTTTLPLAPVMVFVHDEQPTLVATFPQNVIVDLKPGLEAEIAFKAYPGKIFKATVSHLLATTAEGQFTTGGQLRTATAATAPGRIPVVFDYGADIAELKLPGGAQATTAIYTEHVHVLAIIRKIILRIKSWENYLFLP</sequence>
<dbReference type="InterPro" id="IPR058624">
    <property type="entry name" value="MdtA-like_HH"/>
</dbReference>
<evidence type="ECO:0000259" key="7">
    <source>
        <dbReference type="Pfam" id="PF25876"/>
    </source>
</evidence>
<dbReference type="Pfam" id="PF25917">
    <property type="entry name" value="BSH_RND"/>
    <property type="match status" value="1"/>
</dbReference>
<feature type="coiled-coil region" evidence="5">
    <location>
        <begin position="189"/>
        <end position="254"/>
    </location>
</feature>
<evidence type="ECO:0000256" key="4">
    <source>
        <dbReference type="ARBA" id="ARBA00023136"/>
    </source>
</evidence>
<dbReference type="Pfam" id="PF25876">
    <property type="entry name" value="HH_MFP_RND"/>
    <property type="match status" value="1"/>
</dbReference>
<evidence type="ECO:0000256" key="3">
    <source>
        <dbReference type="ARBA" id="ARBA00022989"/>
    </source>
</evidence>
<evidence type="ECO:0000256" key="5">
    <source>
        <dbReference type="SAM" id="Coils"/>
    </source>
</evidence>
<keyword evidence="5" id="KW-0175">Coiled coil</keyword>
<feature type="coiled-coil region" evidence="5">
    <location>
        <begin position="104"/>
        <end position="145"/>
    </location>
</feature>
<dbReference type="Gene3D" id="1.10.287.470">
    <property type="entry name" value="Helix hairpin bin"/>
    <property type="match status" value="2"/>
</dbReference>
<dbReference type="Gene3D" id="2.40.30.170">
    <property type="match status" value="1"/>
</dbReference>
<dbReference type="PANTHER" id="PTHR30386">
    <property type="entry name" value="MEMBRANE FUSION SUBUNIT OF EMRAB-TOLC MULTIDRUG EFFLUX PUMP"/>
    <property type="match status" value="1"/>
</dbReference>
<evidence type="ECO:0000313" key="9">
    <source>
        <dbReference type="EMBL" id="MDY0885290.1"/>
    </source>
</evidence>
<protein>
    <submittedName>
        <fullName evidence="9">Biotin/lipoyl-binding protein</fullName>
    </submittedName>
</protein>
<dbReference type="EMBL" id="JAXCLW010000008">
    <property type="protein sequence ID" value="MDY0885290.1"/>
    <property type="molecule type" value="Genomic_DNA"/>
</dbReference>
<feature type="domain" description="Multidrug resistance protein MdtA-like alpha-helical hairpin" evidence="7">
    <location>
        <begin position="154"/>
        <end position="217"/>
    </location>
</feature>
<comment type="subcellular location">
    <subcellularLocation>
        <location evidence="1">Membrane</location>
        <topology evidence="1">Single-pass membrane protein</topology>
    </subcellularLocation>
</comment>
<dbReference type="InterPro" id="IPR050739">
    <property type="entry name" value="MFP"/>
</dbReference>
<keyword evidence="10" id="KW-1185">Reference proteome</keyword>
<feature type="domain" description="Multidrug resistance protein MdtA-like barrel-sandwich hybrid" evidence="8">
    <location>
        <begin position="67"/>
        <end position="299"/>
    </location>
</feature>
<evidence type="ECO:0000256" key="1">
    <source>
        <dbReference type="ARBA" id="ARBA00004167"/>
    </source>
</evidence>
<evidence type="ECO:0000313" key="10">
    <source>
        <dbReference type="Proteomes" id="UP001279642"/>
    </source>
</evidence>
<feature type="transmembrane region" description="Helical" evidence="6">
    <location>
        <begin position="27"/>
        <end position="49"/>
    </location>
</feature>
<name>A0ABU5EIJ2_9PROT</name>
<keyword evidence="3 6" id="KW-1133">Transmembrane helix</keyword>
<keyword evidence="4 6" id="KW-0472">Membrane</keyword>
<dbReference type="RefSeq" id="WP_320510364.1">
    <property type="nucleotide sequence ID" value="NZ_JAXCLW010000008.1"/>
</dbReference>
<evidence type="ECO:0000256" key="6">
    <source>
        <dbReference type="SAM" id="Phobius"/>
    </source>
</evidence>
<reference evidence="9 10" key="1">
    <citation type="journal article" date="2016" name="Antonie Van Leeuwenhoek">
        <title>Dongia soli sp. nov., isolated from soil from Dokdo, Korea.</title>
        <authorList>
            <person name="Kim D.U."/>
            <person name="Lee H."/>
            <person name="Kim H."/>
            <person name="Kim S.G."/>
            <person name="Ka J.O."/>
        </authorList>
    </citation>
    <scope>NUCLEOTIDE SEQUENCE [LARGE SCALE GENOMIC DNA]</scope>
    <source>
        <strain evidence="9 10">D78</strain>
    </source>
</reference>
<comment type="caution">
    <text evidence="9">The sequence shown here is derived from an EMBL/GenBank/DDBJ whole genome shotgun (WGS) entry which is preliminary data.</text>
</comment>
<gene>
    <name evidence="9" type="ORF">SMD27_20780</name>
</gene>
<dbReference type="Gene3D" id="2.40.50.100">
    <property type="match status" value="1"/>
</dbReference>
<evidence type="ECO:0000256" key="2">
    <source>
        <dbReference type="ARBA" id="ARBA00022692"/>
    </source>
</evidence>
<accession>A0ABU5EIJ2</accession>
<dbReference type="PANTHER" id="PTHR30386:SF26">
    <property type="entry name" value="TRANSPORT PROTEIN COMB"/>
    <property type="match status" value="1"/>
</dbReference>
<dbReference type="InterPro" id="IPR058625">
    <property type="entry name" value="MdtA-like_BSH"/>
</dbReference>